<evidence type="ECO:0000259" key="10">
    <source>
        <dbReference type="PROSITE" id="PS50262"/>
    </source>
</evidence>
<evidence type="ECO:0000256" key="5">
    <source>
        <dbReference type="ARBA" id="ARBA00023136"/>
    </source>
</evidence>
<dbReference type="PANTHER" id="PTHR45695:SF9">
    <property type="entry name" value="LEUCOKININ RECEPTOR"/>
    <property type="match status" value="1"/>
</dbReference>
<evidence type="ECO:0000256" key="4">
    <source>
        <dbReference type="ARBA" id="ARBA00023040"/>
    </source>
</evidence>
<dbReference type="Proteomes" id="UP001159427">
    <property type="component" value="Unassembled WGS sequence"/>
</dbReference>
<sequence length="417" mass="47534">MNNSNMSVPVCDPGPTYLLWSLRLAYPIIWLLGTFGNAVVCLAILKRKRLQNSCNMFTFNLAFHDLILVAVYVPTQMIAMENCHHWTLGNVMCHLVYIILPLSLSVSVGTLLAITGDRYRAIVFPMKAKLSRKPVFIVIGVIWVVSALTALPLVFVISLVSPQPGVYYCLEEWPSDTISGVYWLAMFFIQYLLPLCAISVLAGKTACTLRKTSLEDKMETCTRSEMFRKTLRKRAKQTKRITKMLIALVLLYAICMLPQHVVHTFWARYGGLYFKSYREQVMIIANIFPIANSALNAIAYGTLNKEFKAVFKGLFACVCFKMNYQGELFGRNTDNSASRSEMSIMKSKRGNPLFLKGRNGRETMTSPLPNMKLQETREQEIQEVSYNQGRYRRGSRRKNPDSDSDRKRLIYEVETVL</sequence>
<comment type="caution">
    <text evidence="11">The sequence shown here is derived from an EMBL/GenBank/DDBJ whole genome shotgun (WGS) entry which is preliminary data.</text>
</comment>
<gene>
    <name evidence="11" type="ORF">PEVE_00037899</name>
</gene>
<keyword evidence="4" id="KW-0297">G-protein coupled receptor</keyword>
<dbReference type="PROSITE" id="PS50262">
    <property type="entry name" value="G_PROTEIN_RECEP_F1_2"/>
    <property type="match status" value="1"/>
</dbReference>
<dbReference type="SUPFAM" id="SSF81321">
    <property type="entry name" value="Family A G protein-coupled receptor-like"/>
    <property type="match status" value="1"/>
</dbReference>
<keyword evidence="7" id="KW-0807">Transducer</keyword>
<evidence type="ECO:0000256" key="7">
    <source>
        <dbReference type="ARBA" id="ARBA00023224"/>
    </source>
</evidence>
<feature type="region of interest" description="Disordered" evidence="8">
    <location>
        <begin position="385"/>
        <end position="407"/>
    </location>
</feature>
<proteinExistence type="predicted"/>
<feature type="transmembrane region" description="Helical" evidence="9">
    <location>
        <begin position="24"/>
        <end position="45"/>
    </location>
</feature>
<feature type="transmembrane region" description="Helical" evidence="9">
    <location>
        <begin position="57"/>
        <end position="75"/>
    </location>
</feature>
<dbReference type="EMBL" id="CALNXI010000630">
    <property type="protein sequence ID" value="CAH3030381.1"/>
    <property type="molecule type" value="Genomic_DNA"/>
</dbReference>
<dbReference type="PANTHER" id="PTHR45695">
    <property type="entry name" value="LEUCOKININ RECEPTOR-RELATED"/>
    <property type="match status" value="1"/>
</dbReference>
<keyword evidence="2 9" id="KW-0812">Transmembrane</keyword>
<organism evidence="11 12">
    <name type="scientific">Porites evermanni</name>
    <dbReference type="NCBI Taxonomy" id="104178"/>
    <lineage>
        <taxon>Eukaryota</taxon>
        <taxon>Metazoa</taxon>
        <taxon>Cnidaria</taxon>
        <taxon>Anthozoa</taxon>
        <taxon>Hexacorallia</taxon>
        <taxon>Scleractinia</taxon>
        <taxon>Fungiina</taxon>
        <taxon>Poritidae</taxon>
        <taxon>Porites</taxon>
    </lineage>
</organism>
<dbReference type="InterPro" id="IPR017452">
    <property type="entry name" value="GPCR_Rhodpsn_7TM"/>
</dbReference>
<keyword evidence="6" id="KW-0675">Receptor</keyword>
<reference evidence="11 12" key="1">
    <citation type="submission" date="2022-05" db="EMBL/GenBank/DDBJ databases">
        <authorList>
            <consortium name="Genoscope - CEA"/>
            <person name="William W."/>
        </authorList>
    </citation>
    <scope>NUCLEOTIDE SEQUENCE [LARGE SCALE GENOMIC DNA]</scope>
</reference>
<feature type="domain" description="G-protein coupled receptors family 1 profile" evidence="10">
    <location>
        <begin position="36"/>
        <end position="300"/>
    </location>
</feature>
<evidence type="ECO:0000256" key="3">
    <source>
        <dbReference type="ARBA" id="ARBA00022989"/>
    </source>
</evidence>
<keyword evidence="3 9" id="KW-1133">Transmembrane helix</keyword>
<feature type="transmembrane region" description="Helical" evidence="9">
    <location>
        <begin position="135"/>
        <end position="160"/>
    </location>
</feature>
<evidence type="ECO:0000256" key="9">
    <source>
        <dbReference type="SAM" id="Phobius"/>
    </source>
</evidence>
<evidence type="ECO:0000256" key="1">
    <source>
        <dbReference type="ARBA" id="ARBA00004141"/>
    </source>
</evidence>
<evidence type="ECO:0000313" key="12">
    <source>
        <dbReference type="Proteomes" id="UP001159427"/>
    </source>
</evidence>
<evidence type="ECO:0000256" key="8">
    <source>
        <dbReference type="SAM" id="MobiDB-lite"/>
    </source>
</evidence>
<dbReference type="Gene3D" id="1.20.1070.10">
    <property type="entry name" value="Rhodopsin 7-helix transmembrane proteins"/>
    <property type="match status" value="1"/>
</dbReference>
<comment type="subcellular location">
    <subcellularLocation>
        <location evidence="1">Membrane</location>
        <topology evidence="1">Multi-pass membrane protein</topology>
    </subcellularLocation>
</comment>
<dbReference type="PRINTS" id="PR00237">
    <property type="entry name" value="GPCRRHODOPSN"/>
</dbReference>
<dbReference type="InterPro" id="IPR000276">
    <property type="entry name" value="GPCR_Rhodpsn"/>
</dbReference>
<feature type="transmembrane region" description="Helical" evidence="9">
    <location>
        <begin position="281"/>
        <end position="303"/>
    </location>
</feature>
<keyword evidence="5 9" id="KW-0472">Membrane</keyword>
<name>A0ABN8MNQ4_9CNID</name>
<feature type="compositionally biased region" description="Basic and acidic residues" evidence="8">
    <location>
        <begin position="398"/>
        <end position="407"/>
    </location>
</feature>
<accession>A0ABN8MNQ4</accession>
<feature type="transmembrane region" description="Helical" evidence="9">
    <location>
        <begin position="95"/>
        <end position="114"/>
    </location>
</feature>
<feature type="transmembrane region" description="Helical" evidence="9">
    <location>
        <begin position="180"/>
        <end position="202"/>
    </location>
</feature>
<feature type="transmembrane region" description="Helical" evidence="9">
    <location>
        <begin position="241"/>
        <end position="261"/>
    </location>
</feature>
<dbReference type="SMART" id="SM01381">
    <property type="entry name" value="7TM_GPCR_Srsx"/>
    <property type="match status" value="1"/>
</dbReference>
<keyword evidence="12" id="KW-1185">Reference proteome</keyword>
<evidence type="ECO:0000256" key="6">
    <source>
        <dbReference type="ARBA" id="ARBA00023170"/>
    </source>
</evidence>
<evidence type="ECO:0000313" key="11">
    <source>
        <dbReference type="EMBL" id="CAH3030381.1"/>
    </source>
</evidence>
<protein>
    <recommendedName>
        <fullName evidence="10">G-protein coupled receptors family 1 profile domain-containing protein</fullName>
    </recommendedName>
</protein>
<evidence type="ECO:0000256" key="2">
    <source>
        <dbReference type="ARBA" id="ARBA00022692"/>
    </source>
</evidence>
<dbReference type="Pfam" id="PF00001">
    <property type="entry name" value="7tm_1"/>
    <property type="match status" value="1"/>
</dbReference>